<dbReference type="PANTHER" id="PTHR47894">
    <property type="entry name" value="HTH-TYPE TRANSCRIPTIONAL REGULATOR GADX"/>
    <property type="match status" value="1"/>
</dbReference>
<dbReference type="InterPro" id="IPR020449">
    <property type="entry name" value="Tscrpt_reg_AraC-type_HTH"/>
</dbReference>
<dbReference type="SUPFAM" id="SSF46689">
    <property type="entry name" value="Homeodomain-like"/>
    <property type="match status" value="1"/>
</dbReference>
<evidence type="ECO:0000256" key="1">
    <source>
        <dbReference type="ARBA" id="ARBA00023015"/>
    </source>
</evidence>
<dbReference type="InterPro" id="IPR018060">
    <property type="entry name" value="HTH_AraC"/>
</dbReference>
<dbReference type="PROSITE" id="PS01124">
    <property type="entry name" value="HTH_ARAC_FAMILY_2"/>
    <property type="match status" value="1"/>
</dbReference>
<evidence type="ECO:0000256" key="2">
    <source>
        <dbReference type="ARBA" id="ARBA00023125"/>
    </source>
</evidence>
<dbReference type="GO" id="GO:0005829">
    <property type="term" value="C:cytosol"/>
    <property type="evidence" value="ECO:0007669"/>
    <property type="project" value="TreeGrafter"/>
</dbReference>
<dbReference type="EMBL" id="SMUW01000028">
    <property type="protein sequence ID" value="TDK47982.1"/>
    <property type="molecule type" value="Genomic_DNA"/>
</dbReference>
<keyword evidence="6" id="KW-1185">Reference proteome</keyword>
<dbReference type="PANTHER" id="PTHR47894:SF1">
    <property type="entry name" value="HTH-TYPE TRANSCRIPTIONAL REGULATOR VQSM"/>
    <property type="match status" value="1"/>
</dbReference>
<dbReference type="Pfam" id="PF12625">
    <property type="entry name" value="Arabinose_bd"/>
    <property type="match status" value="1"/>
</dbReference>
<dbReference type="InterPro" id="IPR032687">
    <property type="entry name" value="AraC-type_N"/>
</dbReference>
<evidence type="ECO:0000256" key="3">
    <source>
        <dbReference type="ARBA" id="ARBA00023163"/>
    </source>
</evidence>
<keyword evidence="2" id="KW-0238">DNA-binding</keyword>
<keyword evidence="3" id="KW-0804">Transcription</keyword>
<dbReference type="RefSeq" id="WP_133390038.1">
    <property type="nucleotide sequence ID" value="NZ_SMUW01000028.1"/>
</dbReference>
<keyword evidence="1" id="KW-0805">Transcription regulation</keyword>
<feature type="domain" description="HTH araC/xylS-type" evidence="4">
    <location>
        <begin position="230"/>
        <end position="328"/>
    </location>
</feature>
<dbReference type="Gene3D" id="1.10.10.60">
    <property type="entry name" value="Homeodomain-like"/>
    <property type="match status" value="1"/>
</dbReference>
<proteinExistence type="predicted"/>
<dbReference type="AlphaFoldDB" id="A0A4R5V7H0"/>
<dbReference type="Proteomes" id="UP000295438">
    <property type="component" value="Unassembled WGS sequence"/>
</dbReference>
<dbReference type="SMART" id="SM00342">
    <property type="entry name" value="HTH_ARAC"/>
    <property type="match status" value="1"/>
</dbReference>
<sequence>MKYISINLYRKIIECAIEEGMSKEDFIDLPTSIDSIHSIKAVPADHFFGLHELLDEKLGPGFAIRVGQKMEIEDYGVLGLSWRTCSWAGEIFERSERYFKLLSNTYFFKVEREGIFSHVYLLREPHRRGVELSNEATISATTVVLKAMTETNLSPTQVTFKHAAPIDLSSYEKAFNCKILFNGPDYSITYRTADLEKRTAKADLSINRFLVDRVEEETRGIEFSIGKISTDVEILIKNALPSGIPALSQIANHIGMSSRTLNRRLSERGITFRELVQKSQEEVAKDLLKNSNRSIGEIAYETGFSEQSTFNRAFKRWVGCSPSEFKNK</sequence>
<evidence type="ECO:0000259" key="4">
    <source>
        <dbReference type="PROSITE" id="PS01124"/>
    </source>
</evidence>
<comment type="caution">
    <text evidence="5">The sequence shown here is derived from an EMBL/GenBank/DDBJ whole genome shotgun (WGS) entry which is preliminary data.</text>
</comment>
<gene>
    <name evidence="5" type="ORF">E1898_04720</name>
</gene>
<dbReference type="GO" id="GO:0000976">
    <property type="term" value="F:transcription cis-regulatory region binding"/>
    <property type="evidence" value="ECO:0007669"/>
    <property type="project" value="TreeGrafter"/>
</dbReference>
<reference evidence="5 6" key="1">
    <citation type="submission" date="2019-03" db="EMBL/GenBank/DDBJ databases">
        <title>Algoriphagus aquimaris sp. nov., isolated form marine sediment in Pohang, Korea.</title>
        <authorList>
            <person name="Kim J."/>
            <person name="Yoon S.-H."/>
            <person name="Lee S.-S."/>
        </authorList>
    </citation>
    <scope>NUCLEOTIDE SEQUENCE [LARGE SCALE GENOMIC DNA]</scope>
    <source>
        <strain evidence="5 6">F21</strain>
    </source>
</reference>
<dbReference type="PRINTS" id="PR00032">
    <property type="entry name" value="HTHARAC"/>
</dbReference>
<accession>A0A4R5V7H0</accession>
<evidence type="ECO:0000313" key="6">
    <source>
        <dbReference type="Proteomes" id="UP000295438"/>
    </source>
</evidence>
<protein>
    <submittedName>
        <fullName evidence="5">AraC family transcriptional regulator</fullName>
    </submittedName>
</protein>
<dbReference type="Pfam" id="PF12833">
    <property type="entry name" value="HTH_18"/>
    <property type="match status" value="1"/>
</dbReference>
<dbReference type="InterPro" id="IPR009057">
    <property type="entry name" value="Homeodomain-like_sf"/>
</dbReference>
<organism evidence="5 6">
    <name type="scientific">Algoriphagus formosus</name>
    <dbReference type="NCBI Taxonomy" id="2007308"/>
    <lineage>
        <taxon>Bacteria</taxon>
        <taxon>Pseudomonadati</taxon>
        <taxon>Bacteroidota</taxon>
        <taxon>Cytophagia</taxon>
        <taxon>Cytophagales</taxon>
        <taxon>Cyclobacteriaceae</taxon>
        <taxon>Algoriphagus</taxon>
    </lineage>
</organism>
<dbReference type="GO" id="GO:0003700">
    <property type="term" value="F:DNA-binding transcription factor activity"/>
    <property type="evidence" value="ECO:0007669"/>
    <property type="project" value="InterPro"/>
</dbReference>
<name>A0A4R5V7H0_9BACT</name>
<evidence type="ECO:0000313" key="5">
    <source>
        <dbReference type="EMBL" id="TDK47982.1"/>
    </source>
</evidence>